<dbReference type="Pfam" id="PF00392">
    <property type="entry name" value="GntR"/>
    <property type="match status" value="1"/>
</dbReference>
<evidence type="ECO:0000313" key="5">
    <source>
        <dbReference type="EMBL" id="BBZ77617.1"/>
    </source>
</evidence>
<dbReference type="Pfam" id="PF07729">
    <property type="entry name" value="FCD"/>
    <property type="match status" value="1"/>
</dbReference>
<evidence type="ECO:0000256" key="1">
    <source>
        <dbReference type="ARBA" id="ARBA00023015"/>
    </source>
</evidence>
<accession>A0A6N4WBN8</accession>
<dbReference type="Gene3D" id="1.10.10.10">
    <property type="entry name" value="Winged helix-like DNA-binding domain superfamily/Winged helix DNA-binding domain"/>
    <property type="match status" value="1"/>
</dbReference>
<dbReference type="InterPro" id="IPR036388">
    <property type="entry name" value="WH-like_DNA-bd_sf"/>
</dbReference>
<dbReference type="CDD" id="cd07377">
    <property type="entry name" value="WHTH_GntR"/>
    <property type="match status" value="1"/>
</dbReference>
<dbReference type="SMART" id="SM00345">
    <property type="entry name" value="HTH_GNTR"/>
    <property type="match status" value="1"/>
</dbReference>
<keyword evidence="2" id="KW-0238">DNA-binding</keyword>
<dbReference type="Gene3D" id="1.20.120.530">
    <property type="entry name" value="GntR ligand-binding domain-like"/>
    <property type="match status" value="1"/>
</dbReference>
<protein>
    <submittedName>
        <fullName evidence="5">GntR family transcriptional regulator</fullName>
    </submittedName>
</protein>
<dbReference type="PANTHER" id="PTHR43537">
    <property type="entry name" value="TRANSCRIPTIONAL REGULATOR, GNTR FAMILY"/>
    <property type="match status" value="1"/>
</dbReference>
<dbReference type="GO" id="GO:0003677">
    <property type="term" value="F:DNA binding"/>
    <property type="evidence" value="ECO:0007669"/>
    <property type="project" value="UniProtKB-KW"/>
</dbReference>
<dbReference type="AlphaFoldDB" id="A0A6N4WBN8"/>
<keyword evidence="3" id="KW-0804">Transcription</keyword>
<dbReference type="InterPro" id="IPR011711">
    <property type="entry name" value="GntR_C"/>
</dbReference>
<dbReference type="PANTHER" id="PTHR43537:SF5">
    <property type="entry name" value="UXU OPERON TRANSCRIPTIONAL REGULATOR"/>
    <property type="match status" value="1"/>
</dbReference>
<reference evidence="5 6" key="1">
    <citation type="journal article" date="2019" name="Emerg. Microbes Infect.">
        <title>Comprehensive subspecies identification of 175 nontuberculous mycobacteria species based on 7547 genomic profiles.</title>
        <authorList>
            <person name="Matsumoto Y."/>
            <person name="Kinjo T."/>
            <person name="Motooka D."/>
            <person name="Nabeya D."/>
            <person name="Jung N."/>
            <person name="Uechi K."/>
            <person name="Horii T."/>
            <person name="Iida T."/>
            <person name="Fujita J."/>
            <person name="Nakamura S."/>
        </authorList>
    </citation>
    <scope>NUCLEOTIDE SEQUENCE [LARGE SCALE GENOMIC DNA]</scope>
    <source>
        <strain evidence="5 6">JCM 30275</strain>
    </source>
</reference>
<gene>
    <name evidence="5" type="ORF">MANY_29540</name>
</gene>
<feature type="domain" description="HTH gntR-type" evidence="4">
    <location>
        <begin position="12"/>
        <end position="80"/>
    </location>
</feature>
<dbReference type="GO" id="GO:0003700">
    <property type="term" value="F:DNA-binding transcription factor activity"/>
    <property type="evidence" value="ECO:0007669"/>
    <property type="project" value="InterPro"/>
</dbReference>
<dbReference type="SMART" id="SM00895">
    <property type="entry name" value="FCD"/>
    <property type="match status" value="1"/>
</dbReference>
<evidence type="ECO:0000256" key="2">
    <source>
        <dbReference type="ARBA" id="ARBA00023125"/>
    </source>
</evidence>
<dbReference type="EMBL" id="AP022620">
    <property type="protein sequence ID" value="BBZ77617.1"/>
    <property type="molecule type" value="Genomic_DNA"/>
</dbReference>
<keyword evidence="6" id="KW-1185">Reference proteome</keyword>
<dbReference type="InterPro" id="IPR008920">
    <property type="entry name" value="TF_FadR/GntR_C"/>
</dbReference>
<dbReference type="InterPro" id="IPR036390">
    <property type="entry name" value="WH_DNA-bd_sf"/>
</dbReference>
<dbReference type="SUPFAM" id="SSF46785">
    <property type="entry name" value="Winged helix' DNA-binding domain"/>
    <property type="match status" value="1"/>
</dbReference>
<dbReference type="PROSITE" id="PS50949">
    <property type="entry name" value="HTH_GNTR"/>
    <property type="match status" value="1"/>
</dbReference>
<proteinExistence type="predicted"/>
<organism evidence="5 6">
    <name type="scientific">Mycolicibacterium anyangense</name>
    <dbReference type="NCBI Taxonomy" id="1431246"/>
    <lineage>
        <taxon>Bacteria</taxon>
        <taxon>Bacillati</taxon>
        <taxon>Actinomycetota</taxon>
        <taxon>Actinomycetes</taxon>
        <taxon>Mycobacteriales</taxon>
        <taxon>Mycobacteriaceae</taxon>
        <taxon>Mycolicibacterium</taxon>
    </lineage>
</organism>
<evidence type="ECO:0000256" key="3">
    <source>
        <dbReference type="ARBA" id="ARBA00023163"/>
    </source>
</evidence>
<name>A0A6N4WBN8_9MYCO</name>
<evidence type="ECO:0000259" key="4">
    <source>
        <dbReference type="PROSITE" id="PS50949"/>
    </source>
</evidence>
<dbReference type="KEGG" id="many:MANY_29540"/>
<evidence type="ECO:0000313" key="6">
    <source>
        <dbReference type="Proteomes" id="UP000467249"/>
    </source>
</evidence>
<dbReference type="PRINTS" id="PR00035">
    <property type="entry name" value="HTHGNTR"/>
</dbReference>
<keyword evidence="1" id="KW-0805">Transcription regulation</keyword>
<sequence length="237" mass="25337">MVNFLRPVSRTGTLSDGVFNTLLLEILSGRWPANEAAPSERDLAAELNVTRHVVREALKRLQQAGLVRISQGGKTMVLDWRTHAGLDMGFALIDAGVVPLADIFRDTAVLRRTVGVDAVRLCALKANDDQLAAVTAAAAAYPHTGTLQEFEDAELRLWTAIMIGSGNVAYQLALNTLMRSIEEVGAVMVQGLNAEALTNRGGQVELATAITNRDADTAVALAYVLLSELVDVFGPGD</sequence>
<dbReference type="Proteomes" id="UP000467249">
    <property type="component" value="Chromosome"/>
</dbReference>
<dbReference type="SUPFAM" id="SSF48008">
    <property type="entry name" value="GntR ligand-binding domain-like"/>
    <property type="match status" value="1"/>
</dbReference>
<dbReference type="InterPro" id="IPR000524">
    <property type="entry name" value="Tscrpt_reg_HTH_GntR"/>
</dbReference>